<evidence type="ECO:0000256" key="1">
    <source>
        <dbReference type="SAM" id="MobiDB-lite"/>
    </source>
</evidence>
<evidence type="ECO:0000256" key="2">
    <source>
        <dbReference type="SAM" id="SignalP"/>
    </source>
</evidence>
<dbReference type="HOGENOM" id="CLU_1107695_0_0_1"/>
<reference evidence="3 4" key="1">
    <citation type="journal article" date="2012" name="PLoS Pathog.">
        <title>Diverse lifestyles and strategies of plant pathogenesis encoded in the genomes of eighteen Dothideomycetes fungi.</title>
        <authorList>
            <person name="Ohm R.A."/>
            <person name="Feau N."/>
            <person name="Henrissat B."/>
            <person name="Schoch C.L."/>
            <person name="Horwitz B.A."/>
            <person name="Barry K.W."/>
            <person name="Condon B.J."/>
            <person name="Copeland A.C."/>
            <person name="Dhillon B."/>
            <person name="Glaser F."/>
            <person name="Hesse C.N."/>
            <person name="Kosti I."/>
            <person name="LaButti K."/>
            <person name="Lindquist E.A."/>
            <person name="Lucas S."/>
            <person name="Salamov A.A."/>
            <person name="Bradshaw R.E."/>
            <person name="Ciuffetti L."/>
            <person name="Hamelin R.C."/>
            <person name="Kema G.H.J."/>
            <person name="Lawrence C."/>
            <person name="Scott J.A."/>
            <person name="Spatafora J.W."/>
            <person name="Turgeon B.G."/>
            <person name="de Wit P.J.G.M."/>
            <person name="Zhong S."/>
            <person name="Goodwin S.B."/>
            <person name="Grigoriev I.V."/>
        </authorList>
    </citation>
    <scope>NUCLEOTIDE SEQUENCE [LARGE SCALE GENOMIC DNA]</scope>
    <source>
        <strain evidence="3 4">SO2202</strain>
    </source>
</reference>
<accession>M3D7E7</accession>
<proteinExistence type="predicted"/>
<protein>
    <submittedName>
        <fullName evidence="3">Uncharacterized protein</fullName>
    </submittedName>
</protein>
<dbReference type="Proteomes" id="UP000016931">
    <property type="component" value="Unassembled WGS sequence"/>
</dbReference>
<feature type="chain" id="PRO_5004032823" evidence="2">
    <location>
        <begin position="19"/>
        <end position="251"/>
    </location>
</feature>
<dbReference type="EMBL" id="KB456263">
    <property type="protein sequence ID" value="EMF13799.1"/>
    <property type="molecule type" value="Genomic_DNA"/>
</dbReference>
<keyword evidence="4" id="KW-1185">Reference proteome</keyword>
<feature type="compositionally biased region" description="Low complexity" evidence="1">
    <location>
        <begin position="139"/>
        <end position="164"/>
    </location>
</feature>
<sequence length="251" mass="26585">MQCAIVALSALSIGSALAAPPTNVTSKPTDLVTVGLWHEAAESDTISLTIFKERHLPDSASPEQSYGPFDFVQLNLSSGVENKELRCQILDEFAEPIVLVRNGNVDITFSDQDKGAWILRDGEQDVFTVLCDPSFKSLNSPKTNSNSSSSSSFTTTRKSSTTSSAMKPSGWSGGYPSITKSWSDPSTFNSTLTKSTSSSSSKKSSSMSSPRANWTTSKATTSGSTSKSTSTSSCPASTIVVTSTITVSSKW</sequence>
<dbReference type="RefSeq" id="XP_016761920.1">
    <property type="nucleotide sequence ID" value="XM_016901286.1"/>
</dbReference>
<organism evidence="3 4">
    <name type="scientific">Sphaerulina musiva (strain SO2202)</name>
    <name type="common">Poplar stem canker fungus</name>
    <name type="synonym">Septoria musiva</name>
    <dbReference type="NCBI Taxonomy" id="692275"/>
    <lineage>
        <taxon>Eukaryota</taxon>
        <taxon>Fungi</taxon>
        <taxon>Dikarya</taxon>
        <taxon>Ascomycota</taxon>
        <taxon>Pezizomycotina</taxon>
        <taxon>Dothideomycetes</taxon>
        <taxon>Dothideomycetidae</taxon>
        <taxon>Mycosphaerellales</taxon>
        <taxon>Mycosphaerellaceae</taxon>
        <taxon>Sphaerulina</taxon>
    </lineage>
</organism>
<feature type="region of interest" description="Disordered" evidence="1">
    <location>
        <begin position="190"/>
        <end position="237"/>
    </location>
</feature>
<dbReference type="GeneID" id="27898423"/>
<feature type="region of interest" description="Disordered" evidence="1">
    <location>
        <begin position="139"/>
        <end position="170"/>
    </location>
</feature>
<keyword evidence="2" id="KW-0732">Signal</keyword>
<gene>
    <name evidence="3" type="ORF">SEPMUDRAFT_116813</name>
</gene>
<evidence type="ECO:0000313" key="3">
    <source>
        <dbReference type="EMBL" id="EMF13799.1"/>
    </source>
</evidence>
<dbReference type="OrthoDB" id="4132046at2759"/>
<feature type="signal peptide" evidence="2">
    <location>
        <begin position="1"/>
        <end position="18"/>
    </location>
</feature>
<evidence type="ECO:0000313" key="4">
    <source>
        <dbReference type="Proteomes" id="UP000016931"/>
    </source>
</evidence>
<dbReference type="AlphaFoldDB" id="M3D7E7"/>
<name>M3D7E7_SPHMS</name>